<dbReference type="VEuPathDB" id="MicrosporidiaDB:NEQG_01961"/>
<dbReference type="InParanoid" id="I3EF92"/>
<evidence type="ECO:0000313" key="4">
    <source>
        <dbReference type="EMBL" id="EIJ87889.1"/>
    </source>
</evidence>
<reference evidence="4" key="1">
    <citation type="submission" date="2011-01" db="EMBL/GenBank/DDBJ databases">
        <title>The Genome Sequence of Nematocida parisii strain ERTm3.</title>
        <authorList>
            <consortium name="The Broad Institute Genome Sequencing Platform"/>
            <consortium name="The Broad Institute Genome Sequencing Center for Infectious Disease"/>
            <person name="Cuomo C."/>
            <person name="Troemel E."/>
            <person name="Young S.K."/>
            <person name="Zeng Q."/>
            <person name="Gargeya S."/>
            <person name="Fitzgerald M."/>
            <person name="Haas B."/>
            <person name="Abouelleil A."/>
            <person name="Alvarado L."/>
            <person name="Arachchi H.M."/>
            <person name="Berlin A."/>
            <person name="Chapman S.B."/>
            <person name="Gearin G."/>
            <person name="Goldberg J."/>
            <person name="Griggs A."/>
            <person name="Gujja S."/>
            <person name="Hansen M."/>
            <person name="Heiman D."/>
            <person name="Howarth C."/>
            <person name="Larimer J."/>
            <person name="Lui A."/>
            <person name="MacDonald P.J.P."/>
            <person name="McCowen C."/>
            <person name="Montmayeur A."/>
            <person name="Murphy C."/>
            <person name="Neiman D."/>
            <person name="Pearson M."/>
            <person name="Priest M."/>
            <person name="Roberts A."/>
            <person name="Saif S."/>
            <person name="Shea T."/>
            <person name="Sisk P."/>
            <person name="Stolte C."/>
            <person name="Sykes S."/>
            <person name="Wortman J."/>
            <person name="Nusbaum C."/>
            <person name="Birren B."/>
        </authorList>
    </citation>
    <scope>NUCLEOTIDE SEQUENCE</scope>
    <source>
        <strain evidence="4">ERTm3</strain>
    </source>
</reference>
<accession>I3EF92</accession>
<keyword evidence="5" id="KW-1185">Reference proteome</keyword>
<evidence type="ECO:0000256" key="3">
    <source>
        <dbReference type="SAM" id="Phobius"/>
    </source>
</evidence>
<proteinExistence type="predicted"/>
<evidence type="ECO:0000313" key="5">
    <source>
        <dbReference type="Proteomes" id="UP000002872"/>
    </source>
</evidence>
<evidence type="ECO:0000256" key="2">
    <source>
        <dbReference type="SAM" id="MobiDB-lite"/>
    </source>
</evidence>
<organism evidence="4 5">
    <name type="scientific">Nematocida parisii (strain ERTm3)</name>
    <name type="common">Nematode killer fungus</name>
    <dbReference type="NCBI Taxonomy" id="935791"/>
    <lineage>
        <taxon>Eukaryota</taxon>
        <taxon>Fungi</taxon>
        <taxon>Fungi incertae sedis</taxon>
        <taxon>Microsporidia</taxon>
        <taxon>Nematocida</taxon>
    </lineage>
</organism>
<keyword evidence="3" id="KW-0472">Membrane</keyword>
<dbReference type="Proteomes" id="UP000002872">
    <property type="component" value="Unassembled WGS sequence"/>
</dbReference>
<feature type="non-terminal residue" evidence="4">
    <location>
        <position position="1"/>
    </location>
</feature>
<keyword evidence="1" id="KW-0175">Coiled coil</keyword>
<evidence type="ECO:0000256" key="1">
    <source>
        <dbReference type="SAM" id="Coils"/>
    </source>
</evidence>
<feature type="region of interest" description="Disordered" evidence="2">
    <location>
        <begin position="262"/>
        <end position="288"/>
    </location>
</feature>
<gene>
    <name evidence="4" type="ORF">NEQG_01961</name>
</gene>
<protein>
    <submittedName>
        <fullName evidence="4">Uncharacterized protein</fullName>
    </submittedName>
</protein>
<feature type="transmembrane region" description="Helical" evidence="3">
    <location>
        <begin position="12"/>
        <end position="31"/>
    </location>
</feature>
<name>I3EF92_NEMP3</name>
<feature type="coiled-coil region" evidence="1">
    <location>
        <begin position="52"/>
        <end position="163"/>
    </location>
</feature>
<sequence length="288" mass="34900">STKEQINLRNKCILIGIIVIILLAIAIWGVSRIIRNSTITQKIRELYNKRKVTAIEAEADRIKAKLEQEIKEQEKQDLDEYAQQIRGAYINVKQKSLEQEWLEDERLEEQVEHANELKKVQEQERLAEERWEQKEWKQQERHKRALERQNLEHANEIREMREVGKLKMKESDMIFEKKRQEKLKASIILNTQKVLEMKEEYRLEDQMRANSNKERKERMKKWKEEQKRQDQERDERDERLDMQDLVRQERLEIQKMQEELARLEQEATEAEEAGSREQRAAVNNARNN</sequence>
<dbReference type="HOGENOM" id="CLU_968232_0_0_1"/>
<feature type="region of interest" description="Disordered" evidence="2">
    <location>
        <begin position="207"/>
        <end position="244"/>
    </location>
</feature>
<keyword evidence="3" id="KW-0812">Transmembrane</keyword>
<keyword evidence="3" id="KW-1133">Transmembrane helix</keyword>
<dbReference type="EMBL" id="GL870880">
    <property type="protein sequence ID" value="EIJ87889.1"/>
    <property type="molecule type" value="Genomic_DNA"/>
</dbReference>
<dbReference type="STRING" id="935791.I3EF92"/>
<dbReference type="AlphaFoldDB" id="I3EF92"/>